<dbReference type="SUPFAM" id="SSF53756">
    <property type="entry name" value="UDP-Glycosyltransferase/glycogen phosphorylase"/>
    <property type="match status" value="1"/>
</dbReference>
<evidence type="ECO:0000256" key="1">
    <source>
        <dbReference type="ARBA" id="ARBA00009995"/>
    </source>
</evidence>
<dbReference type="EMBL" id="HG739113">
    <property type="protein sequence ID" value="CDP07951.1"/>
    <property type="molecule type" value="Genomic_DNA"/>
</dbReference>
<evidence type="ECO:0000313" key="4">
    <source>
        <dbReference type="Proteomes" id="UP000295252"/>
    </source>
</evidence>
<dbReference type="STRING" id="49390.A0A068UHJ4"/>
<dbReference type="OrthoDB" id="5835829at2759"/>
<dbReference type="Proteomes" id="UP000295252">
    <property type="component" value="Chromosome III"/>
</dbReference>
<dbReference type="InParanoid" id="A0A068UHJ4"/>
<dbReference type="PANTHER" id="PTHR11926">
    <property type="entry name" value="GLUCOSYL/GLUCURONOSYL TRANSFERASES"/>
    <property type="match status" value="1"/>
</dbReference>
<protein>
    <recommendedName>
        <fullName evidence="5">UDP-glycosyltransferases domain-containing protein</fullName>
    </recommendedName>
</protein>
<dbReference type="AlphaFoldDB" id="A0A068UHJ4"/>
<keyword evidence="2" id="KW-0808">Transferase</keyword>
<comment type="similarity">
    <text evidence="1">Belongs to the UDP-glycosyltransferase family.</text>
</comment>
<evidence type="ECO:0008006" key="5">
    <source>
        <dbReference type="Google" id="ProtNLM"/>
    </source>
</evidence>
<reference evidence="4" key="1">
    <citation type="journal article" date="2014" name="Science">
        <title>The coffee genome provides insight into the convergent evolution of caffeine biosynthesis.</title>
        <authorList>
            <person name="Denoeud F."/>
            <person name="Carretero-Paulet L."/>
            <person name="Dereeper A."/>
            <person name="Droc G."/>
            <person name="Guyot R."/>
            <person name="Pietrella M."/>
            <person name="Zheng C."/>
            <person name="Alberti A."/>
            <person name="Anthony F."/>
            <person name="Aprea G."/>
            <person name="Aury J.M."/>
            <person name="Bento P."/>
            <person name="Bernard M."/>
            <person name="Bocs S."/>
            <person name="Campa C."/>
            <person name="Cenci A."/>
            <person name="Combes M.C."/>
            <person name="Crouzillat D."/>
            <person name="Da Silva C."/>
            <person name="Daddiego L."/>
            <person name="De Bellis F."/>
            <person name="Dussert S."/>
            <person name="Garsmeur O."/>
            <person name="Gayraud T."/>
            <person name="Guignon V."/>
            <person name="Jahn K."/>
            <person name="Jamilloux V."/>
            <person name="Joet T."/>
            <person name="Labadie K."/>
            <person name="Lan T."/>
            <person name="Leclercq J."/>
            <person name="Lepelley M."/>
            <person name="Leroy T."/>
            <person name="Li L.T."/>
            <person name="Librado P."/>
            <person name="Lopez L."/>
            <person name="Munoz A."/>
            <person name="Noel B."/>
            <person name="Pallavicini A."/>
            <person name="Perrotta G."/>
            <person name="Poncet V."/>
            <person name="Pot D."/>
            <person name="Priyono X."/>
            <person name="Rigoreau M."/>
            <person name="Rouard M."/>
            <person name="Rozas J."/>
            <person name="Tranchant-Dubreuil C."/>
            <person name="VanBuren R."/>
            <person name="Zhang Q."/>
            <person name="Andrade A.C."/>
            <person name="Argout X."/>
            <person name="Bertrand B."/>
            <person name="de Kochko A."/>
            <person name="Graziosi G."/>
            <person name="Henry R.J."/>
            <person name="Jayarama X."/>
            <person name="Ming R."/>
            <person name="Nagai C."/>
            <person name="Rounsley S."/>
            <person name="Sankoff D."/>
            <person name="Giuliano G."/>
            <person name="Albert V.A."/>
            <person name="Wincker P."/>
            <person name="Lashermes P."/>
        </authorList>
    </citation>
    <scope>NUCLEOTIDE SEQUENCE [LARGE SCALE GENOMIC DNA]</scope>
    <source>
        <strain evidence="4">cv. DH200-94</strain>
    </source>
</reference>
<dbReference type="PANTHER" id="PTHR11926:SF1374">
    <property type="entry name" value="UDP-GLYCOSYLTRANSFERASE 76F1-RELATED"/>
    <property type="match status" value="1"/>
</dbReference>
<dbReference type="GO" id="GO:0080043">
    <property type="term" value="F:quercetin 3-O-glucosyltransferase activity"/>
    <property type="evidence" value="ECO:0007669"/>
    <property type="project" value="TreeGrafter"/>
</dbReference>
<accession>A0A068UHJ4</accession>
<keyword evidence="4" id="KW-1185">Reference proteome</keyword>
<evidence type="ECO:0000256" key="2">
    <source>
        <dbReference type="ARBA" id="ARBA00022679"/>
    </source>
</evidence>
<dbReference type="OMA" id="IRTWEAC"/>
<dbReference type="Gene3D" id="3.40.50.2000">
    <property type="entry name" value="Glycogen Phosphorylase B"/>
    <property type="match status" value="4"/>
</dbReference>
<evidence type="ECO:0000313" key="3">
    <source>
        <dbReference type="EMBL" id="CDP07951.1"/>
    </source>
</evidence>
<dbReference type="InterPro" id="IPR002213">
    <property type="entry name" value="UDP_glucos_trans"/>
</dbReference>
<dbReference type="GO" id="GO:0080044">
    <property type="term" value="F:quercetin 7-O-glucosyltransferase activity"/>
    <property type="evidence" value="ECO:0007669"/>
    <property type="project" value="TreeGrafter"/>
</dbReference>
<organism evidence="3 4">
    <name type="scientific">Coffea canephora</name>
    <name type="common">Robusta coffee</name>
    <dbReference type="NCBI Taxonomy" id="49390"/>
    <lineage>
        <taxon>Eukaryota</taxon>
        <taxon>Viridiplantae</taxon>
        <taxon>Streptophyta</taxon>
        <taxon>Embryophyta</taxon>
        <taxon>Tracheophyta</taxon>
        <taxon>Spermatophyta</taxon>
        <taxon>Magnoliopsida</taxon>
        <taxon>eudicotyledons</taxon>
        <taxon>Gunneridae</taxon>
        <taxon>Pentapetalae</taxon>
        <taxon>asterids</taxon>
        <taxon>lamiids</taxon>
        <taxon>Gentianales</taxon>
        <taxon>Rubiaceae</taxon>
        <taxon>Ixoroideae</taxon>
        <taxon>Gardenieae complex</taxon>
        <taxon>Bertiereae - Coffeeae clade</taxon>
        <taxon>Coffeeae</taxon>
        <taxon>Coffea</taxon>
    </lineage>
</organism>
<dbReference type="Gramene" id="CDP07951">
    <property type="protein sequence ID" value="CDP07951"/>
    <property type="gene ID" value="GSCOC_T00025487001"/>
</dbReference>
<dbReference type="Pfam" id="PF00201">
    <property type="entry name" value="UDPGT"/>
    <property type="match status" value="1"/>
</dbReference>
<sequence>MLQLGKILHSNGFSIIVAHTDFNSLNPLDHPEFVFLPLADGLSGYDVFWQHGTYPEVFGQVSCIIYDFIMYCGDAVANHLSLPSLVFRPVSASYVHSHHVILQLQAEGHFPLPGSQRRDPVPNLHHLRFKDLPLLVSSKISDGLLEHFANNISTGNSVAVIWNTTEDLEHLSLSQLQELHEVPFFPIGPIHKMTSTLSTSLMKEDRNCMMWLDRQAPNSVLYASLGSLATIDEKELEETAWGLADSGQPFLWVRSSRINRLHSEMGTSEGGSGTFCCGRIFQPLWLEFNTGKHSRYLSYIWKAGLELENAKDRVVIAISKKTGVENEGKETRQRMLAMKQKVQASSRKDGSSYNSLNDLIAFISSLPCHTNVKATLERKVSGEDF</sequence>
<proteinExistence type="inferred from homology"/>
<name>A0A068UHJ4_COFCA</name>
<dbReference type="PhylomeDB" id="A0A068UHJ4"/>
<gene>
    <name evidence="3" type="ORF">GSCOC_T00025487001</name>
</gene>